<dbReference type="InterPro" id="IPR050738">
    <property type="entry name" value="Sulfatase"/>
</dbReference>
<dbReference type="InterPro" id="IPR017850">
    <property type="entry name" value="Alkaline_phosphatase_core_sf"/>
</dbReference>
<keyword evidence="9" id="KW-1185">Reference proteome</keyword>
<sequence>MQLFQWILCAHGLLMCAAKPNFVFMMVDDLGIGDLGCYGNTTIRTPNIDRLALEGVKLTQHIAAAPLCTPSRAAFLTGRYPIRSGGLPQEEITVAKAVKEQGYSTAIFGKWHLGLNCENSTDHCHHPNSHGFDYFYGTVMTHLRDCLAVSLFGVVLYTFPNLNCFVMRGTEIVEQPYTSENLTQRMTREAIEFLERGKSKHGLYGDAVMEVDWSVGQIMLTLERLNLKENTLVYLTSDQGPHLEEISNRGEMHGGYSGIYRAGKSTNWEGGIRVPGILHWPGILPAGKVIQEPTSNMDIFPTVLTLAGAPIPNDRVIDGHDLMPLLQGQVERSEHEFMFHYCNAELNAVRWHPTNSTSIWKAFFFTPNFYPENSSACFHTHICLCIKPFITVHDPPLLYDLAKDPSESHTLTPDNEPQFHSVIEVIRAAVRHHTQSLISVPVQVSPMQIVWKPWLQPCCSSFTQLCHCQRDRQIQKAQQDLQE</sequence>
<evidence type="ECO:0000256" key="4">
    <source>
        <dbReference type="ARBA" id="ARBA00022801"/>
    </source>
</evidence>
<name>A0A553QDS6_9TELE</name>
<dbReference type="AlphaFoldDB" id="A0A553QDS6"/>
<accession>A0A553QDS6</accession>
<dbReference type="Gene3D" id="3.30.1120.10">
    <property type="match status" value="1"/>
</dbReference>
<dbReference type="GO" id="GO:0004065">
    <property type="term" value="F:arylsulfatase activity"/>
    <property type="evidence" value="ECO:0007669"/>
    <property type="project" value="TreeGrafter"/>
</dbReference>
<comment type="similarity">
    <text evidence="2">Belongs to the sulfatase family.</text>
</comment>
<dbReference type="EMBL" id="SRMA01026068">
    <property type="protein sequence ID" value="TRY88090.1"/>
    <property type="molecule type" value="Genomic_DNA"/>
</dbReference>
<organism evidence="8 9">
    <name type="scientific">Danionella cerebrum</name>
    <dbReference type="NCBI Taxonomy" id="2873325"/>
    <lineage>
        <taxon>Eukaryota</taxon>
        <taxon>Metazoa</taxon>
        <taxon>Chordata</taxon>
        <taxon>Craniata</taxon>
        <taxon>Vertebrata</taxon>
        <taxon>Euteleostomi</taxon>
        <taxon>Actinopterygii</taxon>
        <taxon>Neopterygii</taxon>
        <taxon>Teleostei</taxon>
        <taxon>Ostariophysi</taxon>
        <taxon>Cypriniformes</taxon>
        <taxon>Danionidae</taxon>
        <taxon>Danioninae</taxon>
        <taxon>Danionella</taxon>
    </lineage>
</organism>
<keyword evidence="5" id="KW-0106">Calcium</keyword>
<comment type="cofactor">
    <cofactor evidence="1">
        <name>Ca(2+)</name>
        <dbReference type="ChEBI" id="CHEBI:29108"/>
    </cofactor>
</comment>
<evidence type="ECO:0000256" key="1">
    <source>
        <dbReference type="ARBA" id="ARBA00001913"/>
    </source>
</evidence>
<dbReference type="GO" id="GO:0005783">
    <property type="term" value="C:endoplasmic reticulum"/>
    <property type="evidence" value="ECO:0007669"/>
    <property type="project" value="UniProtKB-ARBA"/>
</dbReference>
<protein>
    <recommendedName>
        <fullName evidence="7">Sulfatase N-terminal domain-containing protein</fullName>
    </recommendedName>
</protein>
<dbReference type="GO" id="GO:0046872">
    <property type="term" value="F:metal ion binding"/>
    <property type="evidence" value="ECO:0007669"/>
    <property type="project" value="UniProtKB-KW"/>
</dbReference>
<reference evidence="8 9" key="1">
    <citation type="journal article" date="2019" name="Sci. Data">
        <title>Hybrid genome assembly and annotation of Danionella translucida.</title>
        <authorList>
            <person name="Kadobianskyi M."/>
            <person name="Schulze L."/>
            <person name="Schuelke M."/>
            <person name="Judkewitz B."/>
        </authorList>
    </citation>
    <scope>NUCLEOTIDE SEQUENCE [LARGE SCALE GENOMIC DNA]</scope>
    <source>
        <strain evidence="8 9">Bolton</strain>
    </source>
</reference>
<evidence type="ECO:0000256" key="6">
    <source>
        <dbReference type="SAM" id="SignalP"/>
    </source>
</evidence>
<feature type="signal peptide" evidence="6">
    <location>
        <begin position="1"/>
        <end position="18"/>
    </location>
</feature>
<keyword evidence="4" id="KW-0378">Hydrolase</keyword>
<dbReference type="PROSITE" id="PS00523">
    <property type="entry name" value="SULFATASE_1"/>
    <property type="match status" value="1"/>
</dbReference>
<evidence type="ECO:0000256" key="3">
    <source>
        <dbReference type="ARBA" id="ARBA00022723"/>
    </source>
</evidence>
<dbReference type="Proteomes" id="UP000316079">
    <property type="component" value="Unassembled WGS sequence"/>
</dbReference>
<dbReference type="OrthoDB" id="103349at2759"/>
<gene>
    <name evidence="8" type="ORF">DNTS_000668</name>
</gene>
<dbReference type="InterPro" id="IPR000917">
    <property type="entry name" value="Sulfatase_N"/>
</dbReference>
<dbReference type="Pfam" id="PF00884">
    <property type="entry name" value="Sulfatase"/>
    <property type="match status" value="1"/>
</dbReference>
<evidence type="ECO:0000313" key="8">
    <source>
        <dbReference type="EMBL" id="TRY88090.1"/>
    </source>
</evidence>
<dbReference type="FunFam" id="3.30.1120.10:FF:000001">
    <property type="entry name" value="Arylsulfatase E"/>
    <property type="match status" value="1"/>
</dbReference>
<dbReference type="Gene3D" id="3.40.720.10">
    <property type="entry name" value="Alkaline Phosphatase, subunit A"/>
    <property type="match status" value="2"/>
</dbReference>
<feature type="domain" description="Sulfatase N-terminal" evidence="7">
    <location>
        <begin position="20"/>
        <end position="196"/>
    </location>
</feature>
<keyword evidence="6" id="KW-0732">Signal</keyword>
<evidence type="ECO:0000256" key="2">
    <source>
        <dbReference type="ARBA" id="ARBA00008779"/>
    </source>
</evidence>
<feature type="chain" id="PRO_5021804274" description="Sulfatase N-terminal domain-containing protein" evidence="6">
    <location>
        <begin position="19"/>
        <end position="483"/>
    </location>
</feature>
<proteinExistence type="inferred from homology"/>
<evidence type="ECO:0000259" key="7">
    <source>
        <dbReference type="Pfam" id="PF00884"/>
    </source>
</evidence>
<dbReference type="InterPro" id="IPR024607">
    <property type="entry name" value="Sulfatase_CS"/>
</dbReference>
<dbReference type="Pfam" id="PF14707">
    <property type="entry name" value="Sulfatase_C"/>
    <property type="match status" value="1"/>
</dbReference>
<dbReference type="STRING" id="623744.A0A553QDS6"/>
<comment type="caution">
    <text evidence="8">The sequence shown here is derived from an EMBL/GenBank/DDBJ whole genome shotgun (WGS) entry which is preliminary data.</text>
</comment>
<evidence type="ECO:0000313" key="9">
    <source>
        <dbReference type="Proteomes" id="UP000316079"/>
    </source>
</evidence>
<evidence type="ECO:0000256" key="5">
    <source>
        <dbReference type="ARBA" id="ARBA00022837"/>
    </source>
</evidence>
<dbReference type="PANTHER" id="PTHR42693:SF9">
    <property type="entry name" value="STERYL-SULFATASE"/>
    <property type="match status" value="1"/>
</dbReference>
<dbReference type="PANTHER" id="PTHR42693">
    <property type="entry name" value="ARYLSULFATASE FAMILY MEMBER"/>
    <property type="match status" value="1"/>
</dbReference>
<keyword evidence="3" id="KW-0479">Metal-binding</keyword>
<dbReference type="SUPFAM" id="SSF53649">
    <property type="entry name" value="Alkaline phosphatase-like"/>
    <property type="match status" value="1"/>
</dbReference>